<dbReference type="Pfam" id="PF04031">
    <property type="entry name" value="Las1"/>
    <property type="match status" value="1"/>
</dbReference>
<dbReference type="GO" id="GO:0000470">
    <property type="term" value="P:maturation of LSU-rRNA"/>
    <property type="evidence" value="ECO:0007669"/>
    <property type="project" value="TreeGrafter"/>
</dbReference>
<keyword evidence="2" id="KW-1185">Reference proteome</keyword>
<gene>
    <name evidence="1" type="ORF">Pmani_028738</name>
</gene>
<dbReference type="AlphaFoldDB" id="A0AAE1NYY3"/>
<proteinExistence type="predicted"/>
<dbReference type="PANTHER" id="PTHR15002:SF0">
    <property type="entry name" value="RIBOSOMAL BIOGENESIS PROTEIN LAS1L"/>
    <property type="match status" value="1"/>
</dbReference>
<sequence length="473" mass="53645">MKIIVAPWSSKHEFVKVYDDMNSDDIRLWKQARDTILMWQARVDKLPTSIDVTLPLLDAKIAFEDHTVPYSAKAIFMATAVQRFVTSVLRIPQTKHSTHQTMTSLASDIGLPAYFIELRNEIVHGHGGWGGGDTIKCAVDSCFSWIMSFYWNRALLNIRMADVTATPLNEEDWPTFMTCLNRFGELLMLELKKSTTSGIYNEAADALLRNMEVVYAVRPEETTEEIVSHLLLYDNLPGFENLKYKKKKCGCVIEPNIIDGVNPALDWIASLEETIEPIITCLIKKAKEDSPLAVEWIYLIVNSLLHPACVWSPNSFCRTHLLVFDKGVQVDWKKVMVELIQAETEWAADITTQLMDATEMALTTGQKEKLKSLLKIFEMSSDEGNEKCESISEVKIIHTVDDVIEEAQRKSSAFGESLEDLRKSLYITERGSIGDTPLGILPHQKDNPRLFHELILPYLPSNFHNQGMTNEDT</sequence>
<dbReference type="Proteomes" id="UP001292094">
    <property type="component" value="Unassembled WGS sequence"/>
</dbReference>
<dbReference type="InterPro" id="IPR007174">
    <property type="entry name" value="Las1"/>
</dbReference>
<reference evidence="1" key="1">
    <citation type="submission" date="2023-11" db="EMBL/GenBank/DDBJ databases">
        <title>Genome assemblies of two species of porcelain crab, Petrolisthes cinctipes and Petrolisthes manimaculis (Anomura: Porcellanidae).</title>
        <authorList>
            <person name="Angst P."/>
        </authorList>
    </citation>
    <scope>NUCLEOTIDE SEQUENCE</scope>
    <source>
        <strain evidence="1">PB745_02</strain>
        <tissue evidence="1">Gill</tissue>
    </source>
</reference>
<dbReference type="PANTHER" id="PTHR15002">
    <property type="entry name" value="RIBOSOMAL BIOGENESIS PROTEIN LAS1L"/>
    <property type="match status" value="1"/>
</dbReference>
<protein>
    <submittedName>
        <fullName evidence="1">Uncharacterized protein</fullName>
    </submittedName>
</protein>
<dbReference type="GO" id="GO:0030687">
    <property type="term" value="C:preribosome, large subunit precursor"/>
    <property type="evidence" value="ECO:0007669"/>
    <property type="project" value="TreeGrafter"/>
</dbReference>
<organism evidence="1 2">
    <name type="scientific">Petrolisthes manimaculis</name>
    <dbReference type="NCBI Taxonomy" id="1843537"/>
    <lineage>
        <taxon>Eukaryota</taxon>
        <taxon>Metazoa</taxon>
        <taxon>Ecdysozoa</taxon>
        <taxon>Arthropoda</taxon>
        <taxon>Crustacea</taxon>
        <taxon>Multicrustacea</taxon>
        <taxon>Malacostraca</taxon>
        <taxon>Eumalacostraca</taxon>
        <taxon>Eucarida</taxon>
        <taxon>Decapoda</taxon>
        <taxon>Pleocyemata</taxon>
        <taxon>Anomura</taxon>
        <taxon>Galatheoidea</taxon>
        <taxon>Porcellanidae</taxon>
        <taxon>Petrolisthes</taxon>
    </lineage>
</organism>
<dbReference type="GO" id="GO:0000460">
    <property type="term" value="P:maturation of 5.8S rRNA"/>
    <property type="evidence" value="ECO:0007669"/>
    <property type="project" value="TreeGrafter"/>
</dbReference>
<accession>A0AAE1NYY3</accession>
<evidence type="ECO:0000313" key="1">
    <source>
        <dbReference type="EMBL" id="KAK4298950.1"/>
    </source>
</evidence>
<dbReference type="EMBL" id="JAWZYT010003331">
    <property type="protein sequence ID" value="KAK4298950.1"/>
    <property type="molecule type" value="Genomic_DNA"/>
</dbReference>
<dbReference type="GO" id="GO:0004519">
    <property type="term" value="F:endonuclease activity"/>
    <property type="evidence" value="ECO:0007669"/>
    <property type="project" value="InterPro"/>
</dbReference>
<dbReference type="GO" id="GO:0090730">
    <property type="term" value="C:Las1 complex"/>
    <property type="evidence" value="ECO:0007669"/>
    <property type="project" value="InterPro"/>
</dbReference>
<comment type="caution">
    <text evidence="1">The sequence shown here is derived from an EMBL/GenBank/DDBJ whole genome shotgun (WGS) entry which is preliminary data.</text>
</comment>
<evidence type="ECO:0000313" key="2">
    <source>
        <dbReference type="Proteomes" id="UP001292094"/>
    </source>
</evidence>
<name>A0AAE1NYY3_9EUCA</name>